<evidence type="ECO:0000313" key="3">
    <source>
        <dbReference type="Proteomes" id="UP001234880"/>
    </source>
</evidence>
<protein>
    <submittedName>
        <fullName evidence="2">Uncharacterized protein</fullName>
    </submittedName>
</protein>
<accession>A0ABT9L6U9</accession>
<reference evidence="2 3" key="1">
    <citation type="submission" date="2023-07" db="EMBL/GenBank/DDBJ databases">
        <title>Sequencing the genomes of 1000 actinobacteria strains.</title>
        <authorList>
            <person name="Klenk H.-P."/>
        </authorList>
    </citation>
    <scope>NUCLEOTIDE SEQUENCE [LARGE SCALE GENOMIC DNA]</scope>
    <source>
        <strain evidence="2 3">DSM 41600</strain>
    </source>
</reference>
<dbReference type="Proteomes" id="UP001234880">
    <property type="component" value="Unassembled WGS sequence"/>
</dbReference>
<proteinExistence type="predicted"/>
<evidence type="ECO:0000256" key="1">
    <source>
        <dbReference type="SAM" id="MobiDB-lite"/>
    </source>
</evidence>
<gene>
    <name evidence="2" type="ORF">JOF35_008798</name>
</gene>
<comment type="caution">
    <text evidence="2">The sequence shown here is derived from an EMBL/GenBank/DDBJ whole genome shotgun (WGS) entry which is preliminary data.</text>
</comment>
<name>A0ABT9L6U9_9ACTN</name>
<dbReference type="EMBL" id="JAURUE010000004">
    <property type="protein sequence ID" value="MDP9616440.1"/>
    <property type="molecule type" value="Genomic_DNA"/>
</dbReference>
<feature type="region of interest" description="Disordered" evidence="1">
    <location>
        <begin position="214"/>
        <end position="288"/>
    </location>
</feature>
<evidence type="ECO:0000313" key="2">
    <source>
        <dbReference type="EMBL" id="MDP9616440.1"/>
    </source>
</evidence>
<organism evidence="2 3">
    <name type="scientific">Streptomyces demainii</name>
    <dbReference type="NCBI Taxonomy" id="588122"/>
    <lineage>
        <taxon>Bacteria</taxon>
        <taxon>Bacillati</taxon>
        <taxon>Actinomycetota</taxon>
        <taxon>Actinomycetes</taxon>
        <taxon>Kitasatosporales</taxon>
        <taxon>Streptomycetaceae</taxon>
        <taxon>Streptomyces</taxon>
    </lineage>
</organism>
<feature type="region of interest" description="Disordered" evidence="1">
    <location>
        <begin position="1"/>
        <end position="22"/>
    </location>
</feature>
<keyword evidence="3" id="KW-1185">Reference proteome</keyword>
<sequence>MPVAAGGLRRPPDPRSGRYPPARSGIVVVETVRAGGHRPLGPRGWGCLEAARVWLVAAAAGAEDAAGGRPGPVCSLGELLHPVAVRDAFSSSAGARVPGWCGREARAGAECSAGSGHRSMIVRPAGERYACAGGRGTGCCCPSRAARSGAESRPVERRGVFRRAGTGRPGGGRGEKCQRCPCAGGRRVGGGRVVAGVKSARGVRCPVADEREAGDGRACRGRGGAAAAPGARQRGTASRGAGRSCKRCQAVSSGAGGLIRAAQKNGRQGRLGRPGRGSRIDSAPPWYG</sequence>
<feature type="compositionally biased region" description="Low complexity" evidence="1">
    <location>
        <begin position="225"/>
        <end position="237"/>
    </location>
</feature>